<organism evidence="1 2">
    <name type="scientific">Alteromonas australica</name>
    <dbReference type="NCBI Taxonomy" id="589873"/>
    <lineage>
        <taxon>Bacteria</taxon>
        <taxon>Pseudomonadati</taxon>
        <taxon>Pseudomonadota</taxon>
        <taxon>Gammaproteobacteria</taxon>
        <taxon>Alteromonadales</taxon>
        <taxon>Alteromonadaceae</taxon>
        <taxon>Alteromonas/Salinimonas group</taxon>
        <taxon>Alteromonas</taxon>
    </lineage>
</organism>
<protein>
    <submittedName>
        <fullName evidence="1">Uncharacterized protein</fullName>
    </submittedName>
</protein>
<name>A0A350P565_9ALTE</name>
<comment type="caution">
    <text evidence="1">The sequence shown here is derived from an EMBL/GenBank/DDBJ whole genome shotgun (WGS) entry which is preliminary data.</text>
</comment>
<reference evidence="1 2" key="1">
    <citation type="journal article" date="2018" name="Nat. Biotechnol.">
        <title>A standardized bacterial taxonomy based on genome phylogeny substantially revises the tree of life.</title>
        <authorList>
            <person name="Parks D.H."/>
            <person name="Chuvochina M."/>
            <person name="Waite D.W."/>
            <person name="Rinke C."/>
            <person name="Skarshewski A."/>
            <person name="Chaumeil P.A."/>
            <person name="Hugenholtz P."/>
        </authorList>
    </citation>
    <scope>NUCLEOTIDE SEQUENCE [LARGE SCALE GENOMIC DNA]</scope>
    <source>
        <strain evidence="1">UBA11978</strain>
    </source>
</reference>
<evidence type="ECO:0000313" key="2">
    <source>
        <dbReference type="Proteomes" id="UP000263517"/>
    </source>
</evidence>
<sequence length="108" mass="12139">MPSNYVLKNPPMDRNRLQKVCKTLIEEANEDRKLALDTHRFFRAMLDENPQDASAKNLMVDCLKLAQTSKTSTLKVVDLLIKLEAALSKGADKAETDSLYSQLDNLAD</sequence>
<proteinExistence type="predicted"/>
<dbReference type="AlphaFoldDB" id="A0A350P565"/>
<accession>A0A350P565</accession>
<evidence type="ECO:0000313" key="1">
    <source>
        <dbReference type="EMBL" id="HAW76432.1"/>
    </source>
</evidence>
<dbReference type="EMBL" id="DNAN01000428">
    <property type="protein sequence ID" value="HAW76432.1"/>
    <property type="molecule type" value="Genomic_DNA"/>
</dbReference>
<dbReference type="Proteomes" id="UP000263517">
    <property type="component" value="Unassembled WGS sequence"/>
</dbReference>
<gene>
    <name evidence="1" type="ORF">DCW74_11950</name>
</gene>